<accession>A0AAD6KC34</accession>
<evidence type="ECO:0000313" key="2">
    <source>
        <dbReference type="Proteomes" id="UP001162972"/>
    </source>
</evidence>
<sequence>MDNLSPSAKDRIRSRGTDNQTLWEIPDLQSIPMIIMRKPAKSDPSDRWLGIPVPRKHDSRLRSGLRLETGGMMKQTTFEPLTPECDLPSFDADSRFKATSLSTLTTGGATFGLNS</sequence>
<name>A0AAD6KC34_9ROSI</name>
<proteinExistence type="predicted"/>
<dbReference type="AlphaFoldDB" id="A0AAD6KC34"/>
<evidence type="ECO:0000313" key="1">
    <source>
        <dbReference type="EMBL" id="KAJ6420811.1"/>
    </source>
</evidence>
<gene>
    <name evidence="1" type="ORF">OIU84_028223</name>
</gene>
<dbReference type="Proteomes" id="UP001162972">
    <property type="component" value="Chromosome 17"/>
</dbReference>
<dbReference type="EMBL" id="JAPFFJ010000008">
    <property type="protein sequence ID" value="KAJ6420811.1"/>
    <property type="molecule type" value="Genomic_DNA"/>
</dbReference>
<reference evidence="1 2" key="1">
    <citation type="journal article" date="2023" name="Int. J. Mol. Sci.">
        <title>De Novo Assembly and Annotation of 11 Diverse Shrub Willow (Salix) Genomes Reveals Novel Gene Organization in Sex-Linked Regions.</title>
        <authorList>
            <person name="Hyden B."/>
            <person name="Feng K."/>
            <person name="Yates T.B."/>
            <person name="Jawdy S."/>
            <person name="Cereghino C."/>
            <person name="Smart L.B."/>
            <person name="Muchero W."/>
        </authorList>
    </citation>
    <scope>NUCLEOTIDE SEQUENCE [LARGE SCALE GENOMIC DNA]</scope>
    <source>
        <tissue evidence="1">Shoot tip</tissue>
    </source>
</reference>
<comment type="caution">
    <text evidence="1">The sequence shown here is derived from an EMBL/GenBank/DDBJ whole genome shotgun (WGS) entry which is preliminary data.</text>
</comment>
<protein>
    <submittedName>
        <fullName evidence="1">Uncharacterized protein</fullName>
    </submittedName>
</protein>
<organism evidence="1 2">
    <name type="scientific">Salix udensis</name>
    <dbReference type="NCBI Taxonomy" id="889485"/>
    <lineage>
        <taxon>Eukaryota</taxon>
        <taxon>Viridiplantae</taxon>
        <taxon>Streptophyta</taxon>
        <taxon>Embryophyta</taxon>
        <taxon>Tracheophyta</taxon>
        <taxon>Spermatophyta</taxon>
        <taxon>Magnoliopsida</taxon>
        <taxon>eudicotyledons</taxon>
        <taxon>Gunneridae</taxon>
        <taxon>Pentapetalae</taxon>
        <taxon>rosids</taxon>
        <taxon>fabids</taxon>
        <taxon>Malpighiales</taxon>
        <taxon>Salicaceae</taxon>
        <taxon>Saliceae</taxon>
        <taxon>Salix</taxon>
    </lineage>
</organism>
<keyword evidence="2" id="KW-1185">Reference proteome</keyword>